<dbReference type="PANTHER" id="PTHR43103:SF3">
    <property type="entry name" value="ADP-L-GLYCERO-D-MANNO-HEPTOSE-6-EPIMERASE"/>
    <property type="match status" value="1"/>
</dbReference>
<feature type="binding site" evidence="2">
    <location>
        <position position="92"/>
    </location>
    <ligand>
        <name>NADP(+)</name>
        <dbReference type="ChEBI" id="CHEBI:58349"/>
    </ligand>
</feature>
<dbReference type="RefSeq" id="WP_216796548.1">
    <property type="nucleotide sequence ID" value="NZ_OU343031.1"/>
</dbReference>
<feature type="binding site" evidence="2">
    <location>
        <position position="213"/>
    </location>
    <ligand>
        <name>substrate</name>
    </ligand>
</feature>
<feature type="binding site" evidence="2">
    <location>
        <begin position="11"/>
        <end position="12"/>
    </location>
    <ligand>
        <name>NADP(+)</name>
        <dbReference type="ChEBI" id="CHEBI:58349"/>
    </ligand>
</feature>
<keyword evidence="2 4" id="KW-0413">Isomerase</keyword>
<feature type="active site" description="Proton acceptor" evidence="2">
    <location>
        <position position="177"/>
    </location>
</feature>
<keyword evidence="1 2" id="KW-0521">NADP</keyword>
<evidence type="ECO:0000256" key="1">
    <source>
        <dbReference type="ARBA" id="ARBA00022857"/>
    </source>
</evidence>
<proteinExistence type="inferred from homology"/>
<dbReference type="InterPro" id="IPR001509">
    <property type="entry name" value="Epimerase_deHydtase"/>
</dbReference>
<evidence type="ECO:0000313" key="4">
    <source>
        <dbReference type="EMBL" id="CAG7598217.1"/>
    </source>
</evidence>
<feature type="binding site" evidence="2">
    <location>
        <begin position="200"/>
        <end position="203"/>
    </location>
    <ligand>
        <name>substrate</name>
    </ligand>
</feature>
<dbReference type="GO" id="GO:0008712">
    <property type="term" value="F:ADP-glyceromanno-heptose 6-epimerase activity"/>
    <property type="evidence" value="ECO:0007669"/>
    <property type="project" value="UniProtKB-UniRule"/>
</dbReference>
<comment type="subunit">
    <text evidence="2">Homopentamer.</text>
</comment>
<evidence type="ECO:0000313" key="5">
    <source>
        <dbReference type="Proteomes" id="UP000693996"/>
    </source>
</evidence>
<dbReference type="HAMAP" id="MF_01601">
    <property type="entry name" value="Heptose_epimerase"/>
    <property type="match status" value="1"/>
</dbReference>
<comment type="catalytic activity">
    <reaction evidence="2">
        <text>ADP-D-glycero-beta-D-manno-heptose = ADP-L-glycero-beta-D-manno-heptose</text>
        <dbReference type="Rhea" id="RHEA:17577"/>
        <dbReference type="ChEBI" id="CHEBI:59967"/>
        <dbReference type="ChEBI" id="CHEBI:61506"/>
        <dbReference type="EC" id="5.1.3.20"/>
    </reaction>
</comment>
<feature type="domain" description="NAD-dependent epimerase/dehydratase" evidence="3">
    <location>
        <begin position="3"/>
        <end position="241"/>
    </location>
</feature>
<evidence type="ECO:0000259" key="3">
    <source>
        <dbReference type="Pfam" id="PF01370"/>
    </source>
</evidence>
<dbReference type="KEGG" id="vtr:MYVALT_G_02480"/>
<dbReference type="GO" id="GO:0050661">
    <property type="term" value="F:NADP binding"/>
    <property type="evidence" value="ECO:0007669"/>
    <property type="project" value="InterPro"/>
</dbReference>
<accession>A0A916JRS9</accession>
<dbReference type="GO" id="GO:0005975">
    <property type="term" value="P:carbohydrate metabolic process"/>
    <property type="evidence" value="ECO:0007669"/>
    <property type="project" value="UniProtKB-UniRule"/>
</dbReference>
<feature type="binding site" evidence="2">
    <location>
        <position position="177"/>
    </location>
    <ligand>
        <name>NADP(+)</name>
        <dbReference type="ChEBI" id="CHEBI:58349"/>
    </ligand>
</feature>
<dbReference type="AlphaFoldDB" id="A0A916JRS9"/>
<feature type="active site" description="Proton acceptor" evidence="2">
    <location>
        <position position="139"/>
    </location>
</feature>
<protein>
    <recommendedName>
        <fullName evidence="2">ADP-L-glycero-D-manno-heptose-6-epimerase</fullName>
        <ecNumber evidence="2">5.1.3.20</ecNumber>
    </recommendedName>
    <alternativeName>
        <fullName evidence="2">ADP-L-glycero-beta-D-manno-heptose-6-epimerase</fullName>
        <shortName evidence="2">ADP-glyceromanno-heptose 6-epimerase</shortName>
        <shortName evidence="2">ADP-hep 6-epimerase</shortName>
        <shortName evidence="2">AGME</shortName>
    </alternativeName>
</protein>
<keyword evidence="5" id="KW-1185">Reference proteome</keyword>
<feature type="binding site" evidence="2">
    <location>
        <position position="54"/>
    </location>
    <ligand>
        <name>NADP(+)</name>
        <dbReference type="ChEBI" id="CHEBI:58349"/>
    </ligand>
</feature>
<feature type="binding site" evidence="2">
    <location>
        <position position="179"/>
    </location>
    <ligand>
        <name>substrate</name>
    </ligand>
</feature>
<feature type="binding site" evidence="2">
    <location>
        <begin position="32"/>
        <end position="33"/>
    </location>
    <ligand>
        <name>NADP(+)</name>
        <dbReference type="ChEBI" id="CHEBI:58349"/>
    </ligand>
</feature>
<evidence type="ECO:0000256" key="2">
    <source>
        <dbReference type="HAMAP-Rule" id="MF_01601"/>
    </source>
</evidence>
<comment type="pathway">
    <text evidence="2">Nucleotide-sugar biosynthesis; ADP-L-glycero-beta-D-manno-heptose biosynthesis; ADP-L-glycero-beta-D-manno-heptose from D-glycero-beta-D-manno-heptose 7-phosphate: step 4/4.</text>
</comment>
<dbReference type="CDD" id="cd05248">
    <property type="entry name" value="ADP_GME_SDR_e"/>
    <property type="match status" value="1"/>
</dbReference>
<dbReference type="PANTHER" id="PTHR43103">
    <property type="entry name" value="NUCLEOSIDE-DIPHOSPHATE-SUGAR EPIMERASE"/>
    <property type="match status" value="1"/>
</dbReference>
<feature type="binding site" evidence="2">
    <location>
        <position position="169"/>
    </location>
    <ligand>
        <name>NADP(+)</name>
        <dbReference type="ChEBI" id="CHEBI:58349"/>
    </ligand>
</feature>
<dbReference type="Proteomes" id="UP000693996">
    <property type="component" value="Chromosome"/>
</dbReference>
<feature type="binding site" evidence="2">
    <location>
        <begin position="75"/>
        <end position="79"/>
    </location>
    <ligand>
        <name>NADP(+)</name>
        <dbReference type="ChEBI" id="CHEBI:58349"/>
    </ligand>
</feature>
<dbReference type="EC" id="5.1.3.20" evidence="2"/>
<name>A0A916JRS9_9BURK</name>
<feature type="binding site" evidence="2">
    <location>
        <position position="292"/>
    </location>
    <ligand>
        <name>substrate</name>
    </ligand>
</feature>
<dbReference type="NCBIfam" id="TIGR02197">
    <property type="entry name" value="heptose_epim"/>
    <property type="match status" value="1"/>
</dbReference>
<dbReference type="Pfam" id="PF01370">
    <property type="entry name" value="Epimerase"/>
    <property type="match status" value="1"/>
</dbReference>
<gene>
    <name evidence="2 4" type="primary">hldD</name>
    <name evidence="4" type="ORF">MYVALT_G_02480</name>
</gene>
<keyword evidence="2" id="KW-0119">Carbohydrate metabolism</keyword>
<comment type="similarity">
    <text evidence="2">Belongs to the NAD(P)-dependent epimerase/dehydratase family. HldD subfamily.</text>
</comment>
<feature type="binding site" evidence="2">
    <location>
        <position position="168"/>
    </location>
    <ligand>
        <name>substrate</name>
    </ligand>
</feature>
<comment type="caution">
    <text evidence="2">Lacks conserved residue(s) required for the propagation of feature annotation.</text>
</comment>
<comment type="domain">
    <text evidence="2">Contains a large N-terminal NADP-binding domain, and a smaller C-terminal substrate-binding domain.</text>
</comment>
<organism evidence="4 5">
    <name type="scientific">Candidatus Vallotiella hemipterorum</name>
    <dbReference type="NCBI Taxonomy" id="1177213"/>
    <lineage>
        <taxon>Bacteria</taxon>
        <taxon>Pseudomonadati</taxon>
        <taxon>Pseudomonadota</taxon>
        <taxon>Betaproteobacteria</taxon>
        <taxon>Burkholderiales</taxon>
        <taxon>Burkholderiaceae</taxon>
        <taxon>Candidatus Vallotiella</taxon>
    </lineage>
</organism>
<sequence>MTIIVTGAAGFIGSNIVKALNKRGERQIIAVDNLECAEKFHNLIDCEIDDYIDKHEFIERLRRHDFGKVRAVFHEGACSDTMETDGRYMMHNNFTYARAVLEASIMLGAQFLYASSAAIYGSLTSFVEELGSEGPLNIYGYSKFLFDQVVRRIIPNTKSQIVGLRYFNVYGPREKHKQSMASAAFRNFHEFRSHHSIRLFGEYRDYAAGEQTRDFVFVEDVIKVNLFFFDHPDKSGIFNLGTGYAQSFNEMALTVVNTVHELDGKPALPLSKLVQDRIIEYIKFPGSLYGKYQCFTQANLTKLRTAGYEAPFLNVQKGVGRYVRWLNSQL</sequence>
<reference evidence="4" key="1">
    <citation type="submission" date="2021-06" db="EMBL/GenBank/DDBJ databases">
        <authorList>
            <person name="Szabo G."/>
        </authorList>
    </citation>
    <scope>NUCLEOTIDE SEQUENCE</scope>
    <source>
        <strain evidence="4">MYVALT</strain>
    </source>
</reference>
<comment type="function">
    <text evidence="2">Catalyzes the interconversion between ADP-D-glycero-beta-D-manno-heptose and ADP-L-glycero-beta-D-manno-heptose via an epimerization at carbon 6 of the heptose.</text>
</comment>
<dbReference type="InterPro" id="IPR011912">
    <property type="entry name" value="Heptose_epim"/>
</dbReference>
<feature type="binding site" evidence="2">
    <location>
        <position position="39"/>
    </location>
    <ligand>
        <name>NADP(+)</name>
        <dbReference type="ChEBI" id="CHEBI:58349"/>
    </ligand>
</feature>
<comment type="cofactor">
    <cofactor evidence="2">
        <name>NADP(+)</name>
        <dbReference type="ChEBI" id="CHEBI:58349"/>
    </cofactor>
    <text evidence="2">Binds 1 NADP(+) per subunit.</text>
</comment>
<dbReference type="EMBL" id="OU343031">
    <property type="protein sequence ID" value="CAG7598217.1"/>
    <property type="molecule type" value="Genomic_DNA"/>
</dbReference>
<feature type="binding site" evidence="2">
    <location>
        <position position="143"/>
    </location>
    <ligand>
        <name>NADP(+)</name>
        <dbReference type="ChEBI" id="CHEBI:58349"/>
    </ligand>
</feature>